<name>A0A8B0SIN9_9GAMM</name>
<evidence type="ECO:0000256" key="1">
    <source>
        <dbReference type="SAM" id="Phobius"/>
    </source>
</evidence>
<proteinExistence type="predicted"/>
<reference evidence="2" key="1">
    <citation type="submission" date="2021-04" db="EMBL/GenBank/DDBJ databases">
        <title>Complete Genome and methylome analysis of Thiothrix fructosivorans ATCC 49748.</title>
        <authorList>
            <person name="Fomenkov A."/>
            <person name="Sun L."/>
            <person name="Vincze T."/>
            <person name="Grabovich M.Y."/>
            <person name="Roberts R.J."/>
        </authorList>
    </citation>
    <scope>NUCLEOTIDE SEQUENCE</scope>
    <source>
        <strain evidence="2">ATCC 49748</strain>
    </source>
</reference>
<organism evidence="2">
    <name type="scientific">Thiothrix fructosivorans</name>
    <dbReference type="NCBI Taxonomy" id="111770"/>
    <lineage>
        <taxon>Bacteria</taxon>
        <taxon>Pseudomonadati</taxon>
        <taxon>Pseudomonadota</taxon>
        <taxon>Gammaproteobacteria</taxon>
        <taxon>Thiotrichales</taxon>
        <taxon>Thiotrichaceae</taxon>
        <taxon>Thiothrix</taxon>
    </lineage>
</organism>
<gene>
    <name evidence="2" type="ORF">J1836_000450</name>
</gene>
<keyword evidence="1" id="KW-1133">Transmembrane helix</keyword>
<dbReference type="AlphaFoldDB" id="A0A8B0SIN9"/>
<accession>A0A8B0SIN9</accession>
<sequence length="95" mass="10227">MVHPVFSESIAIPKHAITPHPRVSPNSVKLVDAGMVAGIAGTCRKSYPQKANKKQTSGKPHTRKKYIVFLGYCCDFGVTGVTGVTGFFICYLSIA</sequence>
<feature type="transmembrane region" description="Helical" evidence="1">
    <location>
        <begin position="66"/>
        <end position="94"/>
    </location>
</feature>
<dbReference type="EMBL" id="CP072748">
    <property type="protein sequence ID" value="QTX10884.1"/>
    <property type="molecule type" value="Genomic_DNA"/>
</dbReference>
<evidence type="ECO:0000313" key="2">
    <source>
        <dbReference type="EMBL" id="QTX10884.1"/>
    </source>
</evidence>
<keyword evidence="1" id="KW-0812">Transmembrane</keyword>
<keyword evidence="1" id="KW-0472">Membrane</keyword>
<protein>
    <submittedName>
        <fullName evidence="2">Uncharacterized protein</fullName>
    </submittedName>
</protein>